<reference evidence="1 2" key="2">
    <citation type="journal article" date="2014" name="Genome Announc.">
        <title>Complete Genome Sequence of Methanoregula formicica SMSPT, a Mesophilic Hydrogenotrophic Methanogen Isolated from a Methanogenic Upflow Anaerobic Sludge Blanket Reactor.</title>
        <authorList>
            <person name="Yamamoto K."/>
            <person name="Tamaki H."/>
            <person name="Cadillo-Quiroz H."/>
            <person name="Imachi H."/>
            <person name="Kyrpides N."/>
            <person name="Woyke T."/>
            <person name="Goodwin L."/>
            <person name="Zinder S.H."/>
            <person name="Kamagata Y."/>
            <person name="Liu W.T."/>
        </authorList>
    </citation>
    <scope>NUCLEOTIDE SEQUENCE [LARGE SCALE GENOMIC DNA]</scope>
    <source>
        <strain evidence="2">DSM 22288 / NBRC 105244 / SMSP</strain>
    </source>
</reference>
<dbReference type="EMBL" id="CP003167">
    <property type="protein sequence ID" value="AGB03393.1"/>
    <property type="molecule type" value="Genomic_DNA"/>
</dbReference>
<dbReference type="KEGG" id="mfo:Metfor_2391"/>
<protein>
    <submittedName>
        <fullName evidence="1">Uncharacterized protein</fullName>
    </submittedName>
</protein>
<name>L0HJA7_METFS</name>
<organism evidence="1 2">
    <name type="scientific">Methanoregula formicica (strain DSM 22288 / NBRC 105244 / SMSP)</name>
    <dbReference type="NCBI Taxonomy" id="593750"/>
    <lineage>
        <taxon>Archaea</taxon>
        <taxon>Methanobacteriati</taxon>
        <taxon>Methanobacteriota</taxon>
        <taxon>Stenosarchaea group</taxon>
        <taxon>Methanomicrobia</taxon>
        <taxon>Methanomicrobiales</taxon>
        <taxon>Methanoregulaceae</taxon>
        <taxon>Methanoregula</taxon>
    </lineage>
</organism>
<proteinExistence type="predicted"/>
<keyword evidence="2" id="KW-1185">Reference proteome</keyword>
<reference evidence="2" key="1">
    <citation type="submission" date="2011-12" db="EMBL/GenBank/DDBJ databases">
        <title>Complete sequence of Methanoregula formicicum SMSP.</title>
        <authorList>
            <person name="Lucas S."/>
            <person name="Han J."/>
            <person name="Lapidus A."/>
            <person name="Cheng J.-F."/>
            <person name="Goodwin L."/>
            <person name="Pitluck S."/>
            <person name="Peters L."/>
            <person name="Ovchinnikova G."/>
            <person name="Teshima H."/>
            <person name="Detter J.C."/>
            <person name="Han C."/>
            <person name="Tapia R."/>
            <person name="Land M."/>
            <person name="Hauser L."/>
            <person name="Kyrpides N."/>
            <person name="Ivanova N."/>
            <person name="Pagani I."/>
            <person name="Imachi H."/>
            <person name="Tamaki H."/>
            <person name="Sekiguchi Y."/>
            <person name="Kamagata Y."/>
            <person name="Cadillo-Quiroz H."/>
            <person name="Zinder S."/>
            <person name="Liu W.-T."/>
            <person name="Woyke T."/>
        </authorList>
    </citation>
    <scope>NUCLEOTIDE SEQUENCE [LARGE SCALE GENOMIC DNA]</scope>
    <source>
        <strain evidence="2">DSM 22288 / NBRC 105244 / SMSP</strain>
    </source>
</reference>
<dbReference type="InParanoid" id="L0HJA7"/>
<dbReference type="HOGENOM" id="CLU_2243842_0_0_2"/>
<evidence type="ECO:0000313" key="1">
    <source>
        <dbReference type="EMBL" id="AGB03393.1"/>
    </source>
</evidence>
<dbReference type="Proteomes" id="UP000010824">
    <property type="component" value="Chromosome"/>
</dbReference>
<evidence type="ECO:0000313" key="2">
    <source>
        <dbReference type="Proteomes" id="UP000010824"/>
    </source>
</evidence>
<accession>L0HJA7</accession>
<gene>
    <name evidence="1" type="ordered locus">Metfor_2391</name>
</gene>
<dbReference type="AlphaFoldDB" id="L0HJA7"/>
<sequence length="104" mass="11483">MNAPDFVCPADILPSNSPRLNQLTSRFCQPGCNLPVKFVSNSVSRIIKHKIYNILNETIANHNCGESFLPRTCGNHKRPLAKLRIFRGTAEGAATTAVRDRYAG</sequence>